<comment type="caution">
    <text evidence="2">The sequence shown here is derived from an EMBL/GenBank/DDBJ whole genome shotgun (WGS) entry which is preliminary data.</text>
</comment>
<keyword evidence="1" id="KW-1133">Transmembrane helix</keyword>
<organism evidence="2 3">
    <name type="scientific">Sphingobacterium alimentarium</name>
    <dbReference type="NCBI Taxonomy" id="797292"/>
    <lineage>
        <taxon>Bacteria</taxon>
        <taxon>Pseudomonadati</taxon>
        <taxon>Bacteroidota</taxon>
        <taxon>Sphingobacteriia</taxon>
        <taxon>Sphingobacteriales</taxon>
        <taxon>Sphingobacteriaceae</taxon>
        <taxon>Sphingobacterium</taxon>
    </lineage>
</organism>
<gene>
    <name evidence="2" type="ORF">EDC17_10555</name>
</gene>
<dbReference type="EMBL" id="SMBZ01000055">
    <property type="protein sequence ID" value="TCV07256.1"/>
    <property type="molecule type" value="Genomic_DNA"/>
</dbReference>
<feature type="transmembrane region" description="Helical" evidence="1">
    <location>
        <begin position="119"/>
        <end position="137"/>
    </location>
</feature>
<evidence type="ECO:0000313" key="3">
    <source>
        <dbReference type="Proteomes" id="UP000295197"/>
    </source>
</evidence>
<accession>A0A4R3VPI3</accession>
<dbReference type="Gene3D" id="2.40.50.140">
    <property type="entry name" value="Nucleic acid-binding proteins"/>
    <property type="match status" value="1"/>
</dbReference>
<feature type="transmembrane region" description="Helical" evidence="1">
    <location>
        <begin position="88"/>
        <end position="113"/>
    </location>
</feature>
<protein>
    <recommendedName>
        <fullName evidence="4">DUF1449 family protein</fullName>
    </recommendedName>
</protein>
<reference evidence="2 3" key="1">
    <citation type="submission" date="2019-03" db="EMBL/GenBank/DDBJ databases">
        <title>Genomic Encyclopedia of Type Strains, Phase IV (KMG-IV): sequencing the most valuable type-strain genomes for metagenomic binning, comparative biology and taxonomic classification.</title>
        <authorList>
            <person name="Goeker M."/>
        </authorList>
    </citation>
    <scope>NUCLEOTIDE SEQUENCE [LARGE SCALE GENOMIC DNA]</scope>
    <source>
        <strain evidence="2 3">DSM 22362</strain>
    </source>
</reference>
<keyword evidence="1" id="KW-0472">Membrane</keyword>
<name>A0A4R3VPI3_9SPHI</name>
<keyword evidence="1" id="KW-0812">Transmembrane</keyword>
<dbReference type="Proteomes" id="UP000295197">
    <property type="component" value="Unassembled WGS sequence"/>
</dbReference>
<feature type="transmembrane region" description="Helical" evidence="1">
    <location>
        <begin position="12"/>
        <end position="30"/>
    </location>
</feature>
<evidence type="ECO:0000313" key="2">
    <source>
        <dbReference type="EMBL" id="TCV07256.1"/>
    </source>
</evidence>
<sequence length="227" mass="25777">MTEVLNILFNPLPNAIMTVLTAVSLLYWLFTMMMGDGFDFGTADVNVEFEGVDIQDIDGDTDVDTDSDAEPSFFSKAMDYINIGKAPLMVIVTLFKFIGWLLTITASLLFHLGNYGWKSVWILIPVLLFTYLLMHYVTIPVVKLYKQVGYLGEEAHEFLGRTGKMRSSIQGDSLGSLEVKIQNDIIRLNVKSINGEPIRYDEEVIIMEETTDKKYYLVKKNITLDNF</sequence>
<proteinExistence type="predicted"/>
<evidence type="ECO:0000256" key="1">
    <source>
        <dbReference type="SAM" id="Phobius"/>
    </source>
</evidence>
<dbReference type="AlphaFoldDB" id="A0A4R3VPI3"/>
<evidence type="ECO:0008006" key="4">
    <source>
        <dbReference type="Google" id="ProtNLM"/>
    </source>
</evidence>
<dbReference type="RefSeq" id="WP_132778838.1">
    <property type="nucleotide sequence ID" value="NZ_SMBZ01000055.1"/>
</dbReference>
<dbReference type="InterPro" id="IPR012340">
    <property type="entry name" value="NA-bd_OB-fold"/>
</dbReference>
<dbReference type="OrthoDB" id="996420at2"/>
<keyword evidence="3" id="KW-1185">Reference proteome</keyword>